<comment type="caution">
    <text evidence="1">The sequence shown here is derived from an EMBL/GenBank/DDBJ whole genome shotgun (WGS) entry which is preliminary data.</text>
</comment>
<accession>A0ABW3QP27</accession>
<keyword evidence="2" id="KW-1185">Reference proteome</keyword>
<name>A0ABW3QP27_9PSEU</name>
<dbReference type="RefSeq" id="WP_380719114.1">
    <property type="nucleotide sequence ID" value="NZ_JBHTLK010000005.1"/>
</dbReference>
<reference evidence="2" key="1">
    <citation type="journal article" date="2019" name="Int. J. Syst. Evol. Microbiol.">
        <title>The Global Catalogue of Microorganisms (GCM) 10K type strain sequencing project: providing services to taxonomists for standard genome sequencing and annotation.</title>
        <authorList>
            <consortium name="The Broad Institute Genomics Platform"/>
            <consortium name="The Broad Institute Genome Sequencing Center for Infectious Disease"/>
            <person name="Wu L."/>
            <person name="Ma J."/>
        </authorList>
    </citation>
    <scope>NUCLEOTIDE SEQUENCE [LARGE SCALE GENOMIC DNA]</scope>
    <source>
        <strain evidence="2">CCUG 60214</strain>
    </source>
</reference>
<proteinExistence type="predicted"/>
<evidence type="ECO:0000313" key="1">
    <source>
        <dbReference type="EMBL" id="MFD1145910.1"/>
    </source>
</evidence>
<gene>
    <name evidence="1" type="ORF">ACFQ3T_02095</name>
</gene>
<sequence>MSKHTRPVVKVRAACAHCNHQRPVTANGWCVDCASAACAHGDGDRAGLAVPPDANEAVELLIEHLSVYEHAEHAEVTGEPLTCWPCALLTTWCAKCDTRAGDMSAAERAAHLLLDRWVAVDCEGSTSAAVRAFYWLPAA</sequence>
<dbReference type="EMBL" id="JBHTLK010000005">
    <property type="protein sequence ID" value="MFD1145910.1"/>
    <property type="molecule type" value="Genomic_DNA"/>
</dbReference>
<dbReference type="Proteomes" id="UP001597168">
    <property type="component" value="Unassembled WGS sequence"/>
</dbReference>
<evidence type="ECO:0000313" key="2">
    <source>
        <dbReference type="Proteomes" id="UP001597168"/>
    </source>
</evidence>
<organism evidence="1 2">
    <name type="scientific">Saccharothrix hoggarensis</name>
    <dbReference type="NCBI Taxonomy" id="913853"/>
    <lineage>
        <taxon>Bacteria</taxon>
        <taxon>Bacillati</taxon>
        <taxon>Actinomycetota</taxon>
        <taxon>Actinomycetes</taxon>
        <taxon>Pseudonocardiales</taxon>
        <taxon>Pseudonocardiaceae</taxon>
        <taxon>Saccharothrix</taxon>
    </lineage>
</organism>
<protein>
    <submittedName>
        <fullName evidence="1">Uncharacterized protein</fullName>
    </submittedName>
</protein>